<evidence type="ECO:0000259" key="1">
    <source>
        <dbReference type="PROSITE" id="PS50042"/>
    </source>
</evidence>
<accession>A0A8J7HPB3</accession>
<dbReference type="GO" id="GO:0005829">
    <property type="term" value="C:cytosol"/>
    <property type="evidence" value="ECO:0007669"/>
    <property type="project" value="TreeGrafter"/>
</dbReference>
<comment type="caution">
    <text evidence="2">The sequence shown here is derived from an EMBL/GenBank/DDBJ whole genome shotgun (WGS) entry which is preliminary data.</text>
</comment>
<proteinExistence type="predicted"/>
<protein>
    <submittedName>
        <fullName evidence="2">Crp/Fnr family transcriptional regulator</fullName>
    </submittedName>
</protein>
<dbReference type="Gene3D" id="1.10.10.10">
    <property type="entry name" value="Winged helix-like DNA-binding domain superfamily/Winged helix DNA-binding domain"/>
    <property type="match status" value="1"/>
</dbReference>
<dbReference type="Proteomes" id="UP000632766">
    <property type="component" value="Unassembled WGS sequence"/>
</dbReference>
<dbReference type="InterPro" id="IPR018490">
    <property type="entry name" value="cNMP-bd_dom_sf"/>
</dbReference>
<dbReference type="InterPro" id="IPR050397">
    <property type="entry name" value="Env_Response_Regulators"/>
</dbReference>
<dbReference type="Pfam" id="PF00027">
    <property type="entry name" value="cNMP_binding"/>
    <property type="match status" value="1"/>
</dbReference>
<dbReference type="PANTHER" id="PTHR24567:SF74">
    <property type="entry name" value="HTH-TYPE TRANSCRIPTIONAL REGULATOR ARCR"/>
    <property type="match status" value="1"/>
</dbReference>
<feature type="domain" description="Cyclic nucleotide-binding" evidence="1">
    <location>
        <begin position="13"/>
        <end position="135"/>
    </location>
</feature>
<dbReference type="InterPro" id="IPR000595">
    <property type="entry name" value="cNMP-bd_dom"/>
</dbReference>
<evidence type="ECO:0000313" key="2">
    <source>
        <dbReference type="EMBL" id="MBH8560822.1"/>
    </source>
</evidence>
<dbReference type="SMART" id="SM00100">
    <property type="entry name" value="cNMP"/>
    <property type="match status" value="1"/>
</dbReference>
<reference evidence="2 3" key="1">
    <citation type="journal article" date="2021" name="Int. J. Syst. Evol. Microbiol.">
        <title>Amazonocrinis nigriterrae gen. nov., sp. nov., Atlanticothrix silvestris gen. nov., sp. nov. and Dendronalium phyllosphericum gen. nov., sp. nov., nostocacean cyanobacteria from Brazilian environments.</title>
        <authorList>
            <person name="Alvarenga D.O."/>
            <person name="Andreote A.P.D."/>
            <person name="Branco L.H.Z."/>
            <person name="Delbaje E."/>
            <person name="Cruz R.B."/>
            <person name="Varani A.M."/>
            <person name="Fiore M.F."/>
        </authorList>
    </citation>
    <scope>NUCLEOTIDE SEQUENCE [LARGE SCALE GENOMIC DNA]</scope>
    <source>
        <strain evidence="2 3">CENA67</strain>
    </source>
</reference>
<dbReference type="SUPFAM" id="SSF46785">
    <property type="entry name" value="Winged helix' DNA-binding domain"/>
    <property type="match status" value="1"/>
</dbReference>
<organism evidence="2 3">
    <name type="scientific">Amazonocrinis nigriterrae CENA67</name>
    <dbReference type="NCBI Taxonomy" id="2794033"/>
    <lineage>
        <taxon>Bacteria</taxon>
        <taxon>Bacillati</taxon>
        <taxon>Cyanobacteriota</taxon>
        <taxon>Cyanophyceae</taxon>
        <taxon>Nostocales</taxon>
        <taxon>Nostocaceae</taxon>
        <taxon>Amazonocrinis</taxon>
        <taxon>Amazonocrinis nigriterrae</taxon>
    </lineage>
</organism>
<dbReference type="InterPro" id="IPR036388">
    <property type="entry name" value="WH-like_DNA-bd_sf"/>
</dbReference>
<dbReference type="SUPFAM" id="SSF51206">
    <property type="entry name" value="cAMP-binding domain-like"/>
    <property type="match status" value="1"/>
</dbReference>
<name>A0A8J7HPB3_9NOST</name>
<dbReference type="CDD" id="cd00038">
    <property type="entry name" value="CAP_ED"/>
    <property type="match status" value="1"/>
</dbReference>
<dbReference type="PANTHER" id="PTHR24567">
    <property type="entry name" value="CRP FAMILY TRANSCRIPTIONAL REGULATORY PROTEIN"/>
    <property type="match status" value="1"/>
</dbReference>
<dbReference type="InterPro" id="IPR014710">
    <property type="entry name" value="RmlC-like_jellyroll"/>
</dbReference>
<dbReference type="RefSeq" id="WP_198122856.1">
    <property type="nucleotide sequence ID" value="NZ_JAECZC010000001.1"/>
</dbReference>
<sequence>MLATVEEIAKIPIFSNLKLEELEQLQPHTEVRKYLHEEIIFHEGDHIAAQLYTVLSGKIKVKKTAATGKETILRVLPAGEIFGAPALFDDPPVAPATIIAEQNCQILTVKRTALLSVIQQTPEIALRIMHVLNQRLQELQNTVHGLISERAIVRLAKLILYNSLQYGTEPVKEGQYLKVKLPYYEMSRKVGITYEECVRLIKSLESVVDYRRGGKITILDVEALNAIASGED</sequence>
<dbReference type="GO" id="GO:0003700">
    <property type="term" value="F:DNA-binding transcription factor activity"/>
    <property type="evidence" value="ECO:0007669"/>
    <property type="project" value="TreeGrafter"/>
</dbReference>
<dbReference type="InterPro" id="IPR036390">
    <property type="entry name" value="WH_DNA-bd_sf"/>
</dbReference>
<evidence type="ECO:0000313" key="3">
    <source>
        <dbReference type="Proteomes" id="UP000632766"/>
    </source>
</evidence>
<gene>
    <name evidence="2" type="ORF">I8748_01170</name>
</gene>
<dbReference type="EMBL" id="JAECZC010000001">
    <property type="protein sequence ID" value="MBH8560822.1"/>
    <property type="molecule type" value="Genomic_DNA"/>
</dbReference>
<keyword evidence="3" id="KW-1185">Reference proteome</keyword>
<dbReference type="PROSITE" id="PS50042">
    <property type="entry name" value="CNMP_BINDING_3"/>
    <property type="match status" value="1"/>
</dbReference>
<dbReference type="AlphaFoldDB" id="A0A8J7HPB3"/>
<dbReference type="Gene3D" id="2.60.120.10">
    <property type="entry name" value="Jelly Rolls"/>
    <property type="match status" value="1"/>
</dbReference>